<dbReference type="EMBL" id="JPMI01000240">
    <property type="protein sequence ID" value="KFA89472.1"/>
    <property type="molecule type" value="Genomic_DNA"/>
</dbReference>
<proteinExistence type="predicted"/>
<name>A0A084SLY7_9BACT</name>
<accession>A0A084SLY7</accession>
<evidence type="ECO:0000313" key="1">
    <source>
        <dbReference type="EMBL" id="KFA89472.1"/>
    </source>
</evidence>
<gene>
    <name evidence="1" type="ORF">Q664_34400</name>
</gene>
<dbReference type="AlphaFoldDB" id="A0A084SLY7"/>
<sequence length="126" mass="13840">MSYNSNFDIESVMKTLGTVSDKYPQGSAEDEALRIAAVALLYVQDIDKLEDYRKYFLDFITGKPLIPDQAFATREEADEWLASGKVNGGELITIAGQGFSVGGMASKGWTLLRTRLPEETEPPGSK</sequence>
<comment type="caution">
    <text evidence="1">The sequence shown here is derived from an EMBL/GenBank/DDBJ whole genome shotgun (WGS) entry which is preliminary data.</text>
</comment>
<dbReference type="Proteomes" id="UP000028547">
    <property type="component" value="Unassembled WGS sequence"/>
</dbReference>
<dbReference type="RefSeq" id="WP_043404925.1">
    <property type="nucleotide sequence ID" value="NZ_JPMI01000240.1"/>
</dbReference>
<evidence type="ECO:0000313" key="2">
    <source>
        <dbReference type="Proteomes" id="UP000028547"/>
    </source>
</evidence>
<protein>
    <submittedName>
        <fullName evidence="1">Uncharacterized protein</fullName>
    </submittedName>
</protein>
<reference evidence="1 2" key="1">
    <citation type="submission" date="2014-07" db="EMBL/GenBank/DDBJ databases">
        <title>Draft Genome Sequence of Gephyronic Acid Producer, Cystobacter violaceus Strain Cb vi76.</title>
        <authorList>
            <person name="Stevens D.C."/>
            <person name="Young J."/>
            <person name="Carmichael R."/>
            <person name="Tan J."/>
            <person name="Taylor R.E."/>
        </authorList>
    </citation>
    <scope>NUCLEOTIDE SEQUENCE [LARGE SCALE GENOMIC DNA]</scope>
    <source>
        <strain evidence="1 2">Cb vi76</strain>
    </source>
</reference>
<organism evidence="1 2">
    <name type="scientific">Archangium violaceum Cb vi76</name>
    <dbReference type="NCBI Taxonomy" id="1406225"/>
    <lineage>
        <taxon>Bacteria</taxon>
        <taxon>Pseudomonadati</taxon>
        <taxon>Myxococcota</taxon>
        <taxon>Myxococcia</taxon>
        <taxon>Myxococcales</taxon>
        <taxon>Cystobacterineae</taxon>
        <taxon>Archangiaceae</taxon>
        <taxon>Archangium</taxon>
    </lineage>
</organism>